<sequence length="535" mass="58995">MALTLTSAINLLKEHDLLREIIQADRWSLDPTDFTEPAKAFSMITYDSRQVEAGGLLFCKGNFKGSFLEDCDAKGMSAYVSQDDYSSDTNAVGIIVNDVYAAMSLLSAAFYDYPQREMTLIGITGTKGKTTTAYYVQAILNAYSSGKAALFSSVDNCLDGTTYRESNLTTPESLDSMRMMREAANNGMKYLVMEVSSQAYKVGRVYGLTFDVGAFLNISPDHISPIEHPTFEDYLYCKRQIVRNSRRLVLGADCDHAGLIMQDAADAGIPVRTFALRHPLSGAHLGEEPVQSARADFTAKPIPGRNQEFTVDADGLEPIRLRLSMPGEFNYSNATAALCIADLVGVDITNQSLTKAVEPVTVSGRMEMFEDGHGDDRGLRGRHDDDTVAIVDFAHNYTSVKAVVNFALQRFKKRRPHLTLVTGSVGDKAYDRRKEIIEAAQDEVDEIILTSDDTNTEPAEEVCAQMQGYITNPDVCSRIILDRASAVRTAVEEARERGGFNVLLIVGKGDERWIKVAGRHVPYEGDEAIIKRMFA</sequence>
<dbReference type="EMBL" id="ATLK01000001">
    <property type="protein sequence ID" value="KFF31436.1"/>
    <property type="molecule type" value="Genomic_DNA"/>
</dbReference>
<dbReference type="Gene3D" id="3.90.190.20">
    <property type="entry name" value="Mur ligase, C-terminal domain"/>
    <property type="match status" value="1"/>
</dbReference>
<comment type="caution">
    <text evidence="3">The sequence shown here is derived from an EMBL/GenBank/DDBJ whole genome shotgun (WGS) entry which is preliminary data.</text>
</comment>
<dbReference type="InterPro" id="IPR013221">
    <property type="entry name" value="Mur_ligase_cen"/>
</dbReference>
<dbReference type="NCBIfam" id="NF001129">
    <property type="entry name" value="PRK00139.2-3"/>
    <property type="match status" value="1"/>
</dbReference>
<keyword evidence="3" id="KW-0436">Ligase</keyword>
<dbReference type="RefSeq" id="WP_044087322.1">
    <property type="nucleotide sequence ID" value="NZ_ATLK01000001.1"/>
</dbReference>
<reference evidence="3 4" key="1">
    <citation type="journal article" date="2014" name="Appl. Environ. Microbiol.">
        <title>Genomic encyclopedia of type strains of the genus Bifidobacterium.</title>
        <authorList>
            <person name="Milani C."/>
            <person name="Lugli G.A."/>
            <person name="Duranti S."/>
            <person name="Turroni F."/>
            <person name="Bottacini F."/>
            <person name="Mangifesta M."/>
            <person name="Sanchez B."/>
            <person name="Viappiani A."/>
            <person name="Mancabelli L."/>
            <person name="Taminiau B."/>
            <person name="Delcenserie V."/>
            <person name="Barrangou R."/>
            <person name="Margolles A."/>
            <person name="van Sinderen D."/>
            <person name="Ventura M."/>
        </authorList>
    </citation>
    <scope>NUCLEOTIDE SEQUENCE [LARGE SCALE GENOMIC DNA]</scope>
    <source>
        <strain evidence="3 4">DSM 19703</strain>
    </source>
</reference>
<dbReference type="Pfam" id="PF08245">
    <property type="entry name" value="Mur_ligase_M"/>
    <property type="match status" value="1"/>
</dbReference>
<evidence type="ECO:0000313" key="4">
    <source>
        <dbReference type="Proteomes" id="UP000028730"/>
    </source>
</evidence>
<dbReference type="SUPFAM" id="SSF53244">
    <property type="entry name" value="MurD-like peptide ligases, peptide-binding domain"/>
    <property type="match status" value="1"/>
</dbReference>
<dbReference type="AlphaFoldDB" id="A0A080N3A6"/>
<evidence type="ECO:0000259" key="2">
    <source>
        <dbReference type="Pfam" id="PF08245"/>
    </source>
</evidence>
<dbReference type="InterPro" id="IPR036565">
    <property type="entry name" value="Mur-like_cat_sf"/>
</dbReference>
<dbReference type="Proteomes" id="UP000028730">
    <property type="component" value="Unassembled WGS sequence"/>
</dbReference>
<gene>
    <name evidence="3" type="ORF">BBOMB_0790</name>
</gene>
<feature type="domain" description="Mur ligase central" evidence="2">
    <location>
        <begin position="123"/>
        <end position="341"/>
    </location>
</feature>
<dbReference type="Gene3D" id="3.40.1190.10">
    <property type="entry name" value="Mur-like, catalytic domain"/>
    <property type="match status" value="1"/>
</dbReference>
<keyword evidence="4" id="KW-1185">Reference proteome</keyword>
<dbReference type="OrthoDB" id="9800958at2"/>
<evidence type="ECO:0000259" key="1">
    <source>
        <dbReference type="Pfam" id="PF02875"/>
    </source>
</evidence>
<feature type="domain" description="Mur ligase C-terminal" evidence="1">
    <location>
        <begin position="385"/>
        <end position="509"/>
    </location>
</feature>
<protein>
    <submittedName>
        <fullName evidence="3">UDP-N-acetylmuramoylalanyl-D-glutamate-2, 6-diaminopimelate ligase</fullName>
        <ecNumber evidence="3">6.3.2.7</ecNumber>
    </submittedName>
</protein>
<dbReference type="EC" id="6.3.2.7" evidence="3"/>
<dbReference type="Gene3D" id="3.40.1390.10">
    <property type="entry name" value="MurE/MurF, N-terminal domain"/>
    <property type="match status" value="1"/>
</dbReference>
<dbReference type="InterPro" id="IPR036615">
    <property type="entry name" value="Mur_ligase_C_dom_sf"/>
</dbReference>
<dbReference type="eggNOG" id="COG0769">
    <property type="taxonomic scope" value="Bacteria"/>
</dbReference>
<dbReference type="InterPro" id="IPR004101">
    <property type="entry name" value="Mur_ligase_C"/>
</dbReference>
<name>A0A080N3A6_9BIFI</name>
<dbReference type="Pfam" id="PF02875">
    <property type="entry name" value="Mur_ligase_C"/>
    <property type="match status" value="1"/>
</dbReference>
<dbReference type="SUPFAM" id="SSF53623">
    <property type="entry name" value="MurD-like peptide ligases, catalytic domain"/>
    <property type="match status" value="1"/>
</dbReference>
<accession>A0A080N3A6</accession>
<dbReference type="PANTHER" id="PTHR23135">
    <property type="entry name" value="MUR LIGASE FAMILY MEMBER"/>
    <property type="match status" value="1"/>
</dbReference>
<dbReference type="GO" id="GO:0047482">
    <property type="term" value="F:UDP-N-acetylmuramoyl-L-alanyl-D-glutamate-L-lysine ligase activity"/>
    <property type="evidence" value="ECO:0007669"/>
    <property type="project" value="UniProtKB-EC"/>
</dbReference>
<proteinExistence type="predicted"/>
<organism evidence="3 4">
    <name type="scientific">Bifidobacterium bombi DSM 19703</name>
    <dbReference type="NCBI Taxonomy" id="1341695"/>
    <lineage>
        <taxon>Bacteria</taxon>
        <taxon>Bacillati</taxon>
        <taxon>Actinomycetota</taxon>
        <taxon>Actinomycetes</taxon>
        <taxon>Bifidobacteriales</taxon>
        <taxon>Bifidobacteriaceae</taxon>
        <taxon>Bifidobacterium</taxon>
    </lineage>
</organism>
<dbReference type="STRING" id="1341695.BBOMB_0790"/>
<dbReference type="GO" id="GO:0005524">
    <property type="term" value="F:ATP binding"/>
    <property type="evidence" value="ECO:0007669"/>
    <property type="project" value="InterPro"/>
</dbReference>
<dbReference type="PANTHER" id="PTHR23135:SF4">
    <property type="entry name" value="UDP-N-ACETYLMURAMOYL-L-ALANYL-D-GLUTAMATE--2,6-DIAMINOPIMELATE LIGASE MURE HOMOLOG, CHLOROPLASTIC"/>
    <property type="match status" value="1"/>
</dbReference>
<evidence type="ECO:0000313" key="3">
    <source>
        <dbReference type="EMBL" id="KFF31436.1"/>
    </source>
</evidence>